<dbReference type="PIRSF" id="PIRSF004505">
    <property type="entry name" value="MT_bac"/>
    <property type="match status" value="1"/>
</dbReference>
<evidence type="ECO:0000256" key="2">
    <source>
        <dbReference type="ARBA" id="ARBA00022679"/>
    </source>
</evidence>
<dbReference type="SUPFAM" id="SSF75217">
    <property type="entry name" value="alpha/beta knot"/>
    <property type="match status" value="1"/>
</dbReference>
<dbReference type="Pfam" id="PF02590">
    <property type="entry name" value="SPOUT_MTase"/>
    <property type="match status" value="1"/>
</dbReference>
<name>A0ABT1NZM2_9GAMM</name>
<evidence type="ECO:0000256" key="4">
    <source>
        <dbReference type="ARBA" id="ARBA00038303"/>
    </source>
</evidence>
<dbReference type="NCBIfam" id="NF000986">
    <property type="entry name" value="PRK00103.1-4"/>
    <property type="match status" value="1"/>
</dbReference>
<feature type="binding site" evidence="5">
    <location>
        <position position="107"/>
    </location>
    <ligand>
        <name>S-adenosyl-L-methionine</name>
        <dbReference type="ChEBI" id="CHEBI:59789"/>
    </ligand>
</feature>
<dbReference type="EC" id="2.1.1.177" evidence="5"/>
<dbReference type="InterPro" id="IPR029028">
    <property type="entry name" value="Alpha/beta_knot_MTases"/>
</dbReference>
<evidence type="ECO:0000256" key="1">
    <source>
        <dbReference type="ARBA" id="ARBA00022603"/>
    </source>
</evidence>
<evidence type="ECO:0000256" key="5">
    <source>
        <dbReference type="HAMAP-Rule" id="MF_00658"/>
    </source>
</evidence>
<keyword evidence="5" id="KW-0698">rRNA processing</keyword>
<feature type="binding site" evidence="5">
    <location>
        <begin position="126"/>
        <end position="131"/>
    </location>
    <ligand>
        <name>S-adenosyl-L-methionine</name>
        <dbReference type="ChEBI" id="CHEBI:59789"/>
    </ligand>
</feature>
<protein>
    <recommendedName>
        <fullName evidence="5">Ribosomal RNA large subunit methyltransferase H</fullName>
        <ecNumber evidence="5">2.1.1.177</ecNumber>
    </recommendedName>
    <alternativeName>
        <fullName evidence="5">23S rRNA (pseudouridine1915-N3)-methyltransferase</fullName>
    </alternativeName>
    <alternativeName>
        <fullName evidence="5">23S rRNA m3Psi1915 methyltransferase</fullName>
    </alternativeName>
    <alternativeName>
        <fullName evidence="5">rRNA (pseudouridine-N3-)-methyltransferase RlmH</fullName>
    </alternativeName>
</protein>
<dbReference type="HAMAP" id="MF_00658">
    <property type="entry name" value="23SrRNA_methyltr_H"/>
    <property type="match status" value="1"/>
</dbReference>
<reference evidence="6" key="1">
    <citation type="thesis" date="2020" institute="Technische Universitat Dresden" country="Dresden, Germany">
        <title>The Agarolytic System of Microbulbifer elongatus PORT2, Isolated from Batu Karas, Pangandaran West Java Indonesia.</title>
        <authorList>
            <person name="Anggraeni S.R."/>
        </authorList>
    </citation>
    <scope>NUCLEOTIDE SEQUENCE</scope>
    <source>
        <strain evidence="6">PORT2</strain>
    </source>
</reference>
<dbReference type="CDD" id="cd18081">
    <property type="entry name" value="RlmH-like"/>
    <property type="match status" value="1"/>
</dbReference>
<comment type="function">
    <text evidence="5">Specifically methylates the pseudouridine at position 1915 (m3Psi1915) in 23S rRNA.</text>
</comment>
<proteinExistence type="inferred from homology"/>
<gene>
    <name evidence="5 6" type="primary">rlmH</name>
    <name evidence="6" type="ORF">HXX02_07625</name>
</gene>
<evidence type="ECO:0000313" key="6">
    <source>
        <dbReference type="EMBL" id="MCQ3829312.1"/>
    </source>
</evidence>
<comment type="catalytic activity">
    <reaction evidence="5">
        <text>pseudouridine(1915) in 23S rRNA + S-adenosyl-L-methionine = N(3)-methylpseudouridine(1915) in 23S rRNA + S-adenosyl-L-homocysteine + H(+)</text>
        <dbReference type="Rhea" id="RHEA:42752"/>
        <dbReference type="Rhea" id="RHEA-COMP:10221"/>
        <dbReference type="Rhea" id="RHEA-COMP:10222"/>
        <dbReference type="ChEBI" id="CHEBI:15378"/>
        <dbReference type="ChEBI" id="CHEBI:57856"/>
        <dbReference type="ChEBI" id="CHEBI:59789"/>
        <dbReference type="ChEBI" id="CHEBI:65314"/>
        <dbReference type="ChEBI" id="CHEBI:74486"/>
        <dbReference type="EC" id="2.1.1.177"/>
    </reaction>
</comment>
<dbReference type="Proteomes" id="UP001205566">
    <property type="component" value="Unassembled WGS sequence"/>
</dbReference>
<keyword evidence="7" id="KW-1185">Reference proteome</keyword>
<dbReference type="PANTHER" id="PTHR33603:SF1">
    <property type="entry name" value="RIBOSOMAL RNA LARGE SUBUNIT METHYLTRANSFERASE H"/>
    <property type="match status" value="1"/>
</dbReference>
<dbReference type="InterPro" id="IPR003742">
    <property type="entry name" value="RlmH-like"/>
</dbReference>
<evidence type="ECO:0000256" key="3">
    <source>
        <dbReference type="ARBA" id="ARBA00022691"/>
    </source>
</evidence>
<keyword evidence="5" id="KW-0963">Cytoplasm</keyword>
<comment type="subunit">
    <text evidence="5">Homodimer.</text>
</comment>
<dbReference type="InterPro" id="IPR029026">
    <property type="entry name" value="tRNA_m1G_MTases_N"/>
</dbReference>
<dbReference type="Gene3D" id="3.40.1280.10">
    <property type="match status" value="1"/>
</dbReference>
<feature type="binding site" evidence="5">
    <location>
        <position position="76"/>
    </location>
    <ligand>
        <name>S-adenosyl-L-methionine</name>
        <dbReference type="ChEBI" id="CHEBI:59789"/>
    </ligand>
</feature>
<dbReference type="NCBIfam" id="TIGR00246">
    <property type="entry name" value="tRNA_RlmH_YbeA"/>
    <property type="match status" value="1"/>
</dbReference>
<dbReference type="RefSeq" id="WP_255874190.1">
    <property type="nucleotide sequence ID" value="NZ_JACASI010000024.1"/>
</dbReference>
<keyword evidence="2 5" id="KW-0808">Transferase</keyword>
<sequence>MKIRIIAAGGKMPGWVQEGYNEYAKRLPRELTLEMVEVPLGNRGQKNSPALVEKARQKEGEAMLAAINPREHVVALEVKGKAWSTEQLSRELANWQMGGDNVCLLIGGPDGLAPECVARANQKWSLSALTLPHPLVRVLLAEQVYRAWTLLAGHPYHK</sequence>
<comment type="subcellular location">
    <subcellularLocation>
        <location evidence="5">Cytoplasm</location>
    </subcellularLocation>
</comment>
<dbReference type="PANTHER" id="PTHR33603">
    <property type="entry name" value="METHYLTRANSFERASE"/>
    <property type="match status" value="1"/>
</dbReference>
<accession>A0ABT1NZM2</accession>
<keyword evidence="3 5" id="KW-0949">S-adenosyl-L-methionine</keyword>
<dbReference type="EMBL" id="JACASI010000024">
    <property type="protein sequence ID" value="MCQ3829312.1"/>
    <property type="molecule type" value="Genomic_DNA"/>
</dbReference>
<keyword evidence="1 5" id="KW-0489">Methyltransferase</keyword>
<comment type="caution">
    <text evidence="6">The sequence shown here is derived from an EMBL/GenBank/DDBJ whole genome shotgun (WGS) entry which is preliminary data.</text>
</comment>
<evidence type="ECO:0000313" key="7">
    <source>
        <dbReference type="Proteomes" id="UP001205566"/>
    </source>
</evidence>
<organism evidence="6 7">
    <name type="scientific">Microbulbifer elongatus</name>
    <dbReference type="NCBI Taxonomy" id="86173"/>
    <lineage>
        <taxon>Bacteria</taxon>
        <taxon>Pseudomonadati</taxon>
        <taxon>Pseudomonadota</taxon>
        <taxon>Gammaproteobacteria</taxon>
        <taxon>Cellvibrionales</taxon>
        <taxon>Microbulbiferaceae</taxon>
        <taxon>Microbulbifer</taxon>
    </lineage>
</organism>
<comment type="similarity">
    <text evidence="4 5">Belongs to the RNA methyltransferase RlmH family.</text>
</comment>